<keyword evidence="3" id="KW-1185">Reference proteome</keyword>
<feature type="transmembrane region" description="Helical" evidence="1">
    <location>
        <begin position="380"/>
        <end position="408"/>
    </location>
</feature>
<dbReference type="EMBL" id="MU251529">
    <property type="protein sequence ID" value="KAG9232822.1"/>
    <property type="molecule type" value="Genomic_DNA"/>
</dbReference>
<feature type="transmembrane region" description="Helical" evidence="1">
    <location>
        <begin position="51"/>
        <end position="71"/>
    </location>
</feature>
<evidence type="ECO:0000256" key="1">
    <source>
        <dbReference type="SAM" id="Phobius"/>
    </source>
</evidence>
<feature type="transmembrane region" description="Helical" evidence="1">
    <location>
        <begin position="190"/>
        <end position="209"/>
    </location>
</feature>
<evidence type="ECO:0000313" key="3">
    <source>
        <dbReference type="Proteomes" id="UP000824998"/>
    </source>
</evidence>
<gene>
    <name evidence="2" type="ORF">BJ875DRAFT_513702</name>
</gene>
<sequence>MLATNSSDEKKLVSRDHYEVESPQEFHGLHPRALQSSDSQLHRRSWKRRGWAIACYVCMLGLLLYFILLVMRMGGVSGASPSVISICSQDTGNSRYKEFVSISFLLVTDLPFSTAKSIDVAVDLILGQGGRALHAWLSYFIFSDALTRMLETVPASYELYLAAKLDPISIDSVIIFCNGLVAMKGTRQRWLMVWFFYATMFVLAFPTLFSASTGYFSPSMDAYTMPGGNIYVASSGIREFFEDSTDACYKIPNGPLIGLPPNATFVQPKQEGVERLDRYFNYNSSSRVGFHAPYPFVTGNSTNEVALWMNLSNYFFSFSAEFKNRQKTIIPLRNFSRDDVFWINGTNLGTNNALLQLEYESCWNNTVIDFQRACIQQDGYVYGLAGWIVVVLAALEIIWISGMFGIWWDANRHGELNRRGWKRSGVFRSVVEVSEALEKDLGPDTSSYTEEDLARSLKFKRIGYTMEKDADLKSLVHVGLTSSSMRNRVKLEQDVLYR</sequence>
<accession>A0A9P7YG05</accession>
<name>A0A9P7YG05_9HELO</name>
<organism evidence="2 3">
    <name type="scientific">Amylocarpus encephaloides</name>
    <dbReference type="NCBI Taxonomy" id="45428"/>
    <lineage>
        <taxon>Eukaryota</taxon>
        <taxon>Fungi</taxon>
        <taxon>Dikarya</taxon>
        <taxon>Ascomycota</taxon>
        <taxon>Pezizomycotina</taxon>
        <taxon>Leotiomycetes</taxon>
        <taxon>Helotiales</taxon>
        <taxon>Helotiales incertae sedis</taxon>
        <taxon>Amylocarpus</taxon>
    </lineage>
</organism>
<dbReference type="AlphaFoldDB" id="A0A9P7YG05"/>
<evidence type="ECO:0000313" key="2">
    <source>
        <dbReference type="EMBL" id="KAG9232822.1"/>
    </source>
</evidence>
<reference evidence="2" key="1">
    <citation type="journal article" date="2021" name="IMA Fungus">
        <title>Genomic characterization of three marine fungi, including Emericellopsis atlantica sp. nov. with signatures of a generalist lifestyle and marine biomass degradation.</title>
        <authorList>
            <person name="Hagestad O.C."/>
            <person name="Hou L."/>
            <person name="Andersen J.H."/>
            <person name="Hansen E.H."/>
            <person name="Altermark B."/>
            <person name="Li C."/>
            <person name="Kuhnert E."/>
            <person name="Cox R.J."/>
            <person name="Crous P.W."/>
            <person name="Spatafora J.W."/>
            <person name="Lail K."/>
            <person name="Amirebrahimi M."/>
            <person name="Lipzen A."/>
            <person name="Pangilinan J."/>
            <person name="Andreopoulos W."/>
            <person name="Hayes R.D."/>
            <person name="Ng V."/>
            <person name="Grigoriev I.V."/>
            <person name="Jackson S.A."/>
            <person name="Sutton T.D.S."/>
            <person name="Dobson A.D.W."/>
            <person name="Rama T."/>
        </authorList>
    </citation>
    <scope>NUCLEOTIDE SEQUENCE</scope>
    <source>
        <strain evidence="2">TRa018bII</strain>
    </source>
</reference>
<dbReference type="OrthoDB" id="3903561at2759"/>
<keyword evidence="1" id="KW-1133">Transmembrane helix</keyword>
<comment type="caution">
    <text evidence="2">The sequence shown here is derived from an EMBL/GenBank/DDBJ whole genome shotgun (WGS) entry which is preliminary data.</text>
</comment>
<protein>
    <submittedName>
        <fullName evidence="2">Uncharacterized protein</fullName>
    </submittedName>
</protein>
<keyword evidence="1" id="KW-0812">Transmembrane</keyword>
<proteinExistence type="predicted"/>
<keyword evidence="1" id="KW-0472">Membrane</keyword>
<dbReference type="Proteomes" id="UP000824998">
    <property type="component" value="Unassembled WGS sequence"/>
</dbReference>